<keyword evidence="3" id="KW-1185">Reference proteome</keyword>
<evidence type="ECO:0000256" key="1">
    <source>
        <dbReference type="SAM" id="SignalP"/>
    </source>
</evidence>
<comment type="caution">
    <text evidence="2">The sequence shown here is derived from an EMBL/GenBank/DDBJ whole genome shotgun (WGS) entry which is preliminary data.</text>
</comment>
<dbReference type="EMBL" id="BMAU01021339">
    <property type="protein sequence ID" value="GFY16577.1"/>
    <property type="molecule type" value="Genomic_DNA"/>
</dbReference>
<evidence type="ECO:0000313" key="2">
    <source>
        <dbReference type="EMBL" id="GFY16577.1"/>
    </source>
</evidence>
<accession>A0A8X6SMP0</accession>
<proteinExistence type="predicted"/>
<evidence type="ECO:0000313" key="3">
    <source>
        <dbReference type="Proteomes" id="UP000887159"/>
    </source>
</evidence>
<gene>
    <name evidence="2" type="ORF">TNCV_736041</name>
</gene>
<sequence>MIFVLVVSILGQTLLAADDAGVVVQWYLIRAHLETDLVILQAKEIGPQTMTPGVGSACLGSRQFCYRCSPGFLLTNTRPSLAQSKTGSHQKIYHVSIPPSNELWFDTAGVTNDNNLETVEYTL</sequence>
<dbReference type="Proteomes" id="UP000887159">
    <property type="component" value="Unassembled WGS sequence"/>
</dbReference>
<reference evidence="2" key="1">
    <citation type="submission" date="2020-08" db="EMBL/GenBank/DDBJ databases">
        <title>Multicomponent nature underlies the extraordinary mechanical properties of spider dragline silk.</title>
        <authorList>
            <person name="Kono N."/>
            <person name="Nakamura H."/>
            <person name="Mori M."/>
            <person name="Yoshida Y."/>
            <person name="Ohtoshi R."/>
            <person name="Malay A.D."/>
            <person name="Moran D.A.P."/>
            <person name="Tomita M."/>
            <person name="Numata K."/>
            <person name="Arakawa K."/>
        </authorList>
    </citation>
    <scope>NUCLEOTIDE SEQUENCE</scope>
</reference>
<protein>
    <submittedName>
        <fullName evidence="2">Uncharacterized protein</fullName>
    </submittedName>
</protein>
<keyword evidence="1" id="KW-0732">Signal</keyword>
<organism evidence="2 3">
    <name type="scientific">Trichonephila clavipes</name>
    <name type="common">Golden silk orbweaver</name>
    <name type="synonym">Nephila clavipes</name>
    <dbReference type="NCBI Taxonomy" id="2585209"/>
    <lineage>
        <taxon>Eukaryota</taxon>
        <taxon>Metazoa</taxon>
        <taxon>Ecdysozoa</taxon>
        <taxon>Arthropoda</taxon>
        <taxon>Chelicerata</taxon>
        <taxon>Arachnida</taxon>
        <taxon>Araneae</taxon>
        <taxon>Araneomorphae</taxon>
        <taxon>Entelegynae</taxon>
        <taxon>Araneoidea</taxon>
        <taxon>Nephilidae</taxon>
        <taxon>Trichonephila</taxon>
    </lineage>
</organism>
<feature type="signal peptide" evidence="1">
    <location>
        <begin position="1"/>
        <end position="16"/>
    </location>
</feature>
<feature type="chain" id="PRO_5036448991" evidence="1">
    <location>
        <begin position="17"/>
        <end position="123"/>
    </location>
</feature>
<dbReference type="AlphaFoldDB" id="A0A8X6SMP0"/>
<name>A0A8X6SMP0_TRICX</name>